<keyword evidence="3" id="KW-1185">Reference proteome</keyword>
<reference evidence="2" key="4">
    <citation type="submission" date="2019-03" db="UniProtKB">
        <authorList>
            <consortium name="EnsemblPlants"/>
        </authorList>
    </citation>
    <scope>IDENTIFICATION</scope>
</reference>
<accession>A0A453SQP1</accession>
<reference evidence="2" key="5">
    <citation type="journal article" date="2021" name="G3 (Bethesda)">
        <title>Aegilops tauschii genome assembly Aet v5.0 features greater sequence contiguity and improved annotation.</title>
        <authorList>
            <person name="Wang L."/>
            <person name="Zhu T."/>
            <person name="Rodriguez J.C."/>
            <person name="Deal K.R."/>
            <person name="Dubcovsky J."/>
            <person name="McGuire P.E."/>
            <person name="Lux T."/>
            <person name="Spannagl M."/>
            <person name="Mayer K.F.X."/>
            <person name="Baldrich P."/>
            <person name="Meyers B.C."/>
            <person name="Huo N."/>
            <person name="Gu Y.Q."/>
            <person name="Zhou H."/>
            <person name="Devos K.M."/>
            <person name="Bennetzen J.L."/>
            <person name="Unver T."/>
            <person name="Budak H."/>
            <person name="Gulick P.J."/>
            <person name="Galiba G."/>
            <person name="Kalapos B."/>
            <person name="Nelson D.R."/>
            <person name="Li P."/>
            <person name="You F.M."/>
            <person name="Luo M.C."/>
            <person name="Dvorak J."/>
        </authorList>
    </citation>
    <scope>NUCLEOTIDE SEQUENCE [LARGE SCALE GENOMIC DNA]</scope>
    <source>
        <strain evidence="2">cv. AL8/78</strain>
    </source>
</reference>
<organism evidence="2 3">
    <name type="scientific">Aegilops tauschii subsp. strangulata</name>
    <name type="common">Goatgrass</name>
    <dbReference type="NCBI Taxonomy" id="200361"/>
    <lineage>
        <taxon>Eukaryota</taxon>
        <taxon>Viridiplantae</taxon>
        <taxon>Streptophyta</taxon>
        <taxon>Embryophyta</taxon>
        <taxon>Tracheophyta</taxon>
        <taxon>Spermatophyta</taxon>
        <taxon>Magnoliopsida</taxon>
        <taxon>Liliopsida</taxon>
        <taxon>Poales</taxon>
        <taxon>Poaceae</taxon>
        <taxon>BOP clade</taxon>
        <taxon>Pooideae</taxon>
        <taxon>Triticodae</taxon>
        <taxon>Triticeae</taxon>
        <taxon>Triticinae</taxon>
        <taxon>Aegilops</taxon>
    </lineage>
</organism>
<proteinExistence type="predicted"/>
<reference evidence="3" key="1">
    <citation type="journal article" date="2014" name="Science">
        <title>Ancient hybridizations among the ancestral genomes of bread wheat.</title>
        <authorList>
            <consortium name="International Wheat Genome Sequencing Consortium,"/>
            <person name="Marcussen T."/>
            <person name="Sandve S.R."/>
            <person name="Heier L."/>
            <person name="Spannagl M."/>
            <person name="Pfeifer M."/>
            <person name="Jakobsen K.S."/>
            <person name="Wulff B.B."/>
            <person name="Steuernagel B."/>
            <person name="Mayer K.F."/>
            <person name="Olsen O.A."/>
        </authorList>
    </citation>
    <scope>NUCLEOTIDE SEQUENCE [LARGE SCALE GENOMIC DNA]</scope>
    <source>
        <strain evidence="3">cv. AL8/78</strain>
    </source>
</reference>
<dbReference type="Gramene" id="AET7Gv21030000.22">
    <property type="protein sequence ID" value="AET7Gv21030000.22"/>
    <property type="gene ID" value="AET7Gv21030000"/>
</dbReference>
<dbReference type="AlphaFoldDB" id="A0A453SQP1"/>
<feature type="compositionally biased region" description="Low complexity" evidence="1">
    <location>
        <begin position="102"/>
        <end position="117"/>
    </location>
</feature>
<evidence type="ECO:0000313" key="2">
    <source>
        <dbReference type="EnsemblPlants" id="AET7Gv21030000.22"/>
    </source>
</evidence>
<dbReference type="PANTHER" id="PTHR47482">
    <property type="entry name" value="OS11G0632001 PROTEIN"/>
    <property type="match status" value="1"/>
</dbReference>
<name>A0A453SQP1_AEGTS</name>
<dbReference type="Proteomes" id="UP000015105">
    <property type="component" value="Chromosome 7D"/>
</dbReference>
<evidence type="ECO:0008006" key="4">
    <source>
        <dbReference type="Google" id="ProtNLM"/>
    </source>
</evidence>
<feature type="region of interest" description="Disordered" evidence="1">
    <location>
        <begin position="96"/>
        <end position="134"/>
    </location>
</feature>
<sequence length="244" mass="27487">LLLEGRRNGEARQRWRRRGRIIPSKSLGRQMGKLLRVLRPPLPHPVSIGAACRSARGGGCGGAGQHPSLFTSHPALCRVHEQAYIFLKRARRCQRLEKRQPPSRTSTSPLPSSSPGRSRLRIGRAPPDRAPCAGRVTPLEETIRRCADKPSDNVIKPEICMSFDSLGEAYDFYNLYSWEVEFGIRYGKSRLNVERTKCLQEIVCGCSGKPEQQNSWSCRCECPAMTQEARERSPRLSPWNHPGK</sequence>
<reference evidence="2" key="3">
    <citation type="journal article" date="2017" name="Nature">
        <title>Genome sequence of the progenitor of the wheat D genome Aegilops tauschii.</title>
        <authorList>
            <person name="Luo M.C."/>
            <person name="Gu Y.Q."/>
            <person name="Puiu D."/>
            <person name="Wang H."/>
            <person name="Twardziok S.O."/>
            <person name="Deal K.R."/>
            <person name="Huo N."/>
            <person name="Zhu T."/>
            <person name="Wang L."/>
            <person name="Wang Y."/>
            <person name="McGuire P.E."/>
            <person name="Liu S."/>
            <person name="Long H."/>
            <person name="Ramasamy R.K."/>
            <person name="Rodriguez J.C."/>
            <person name="Van S.L."/>
            <person name="Yuan L."/>
            <person name="Wang Z."/>
            <person name="Xia Z."/>
            <person name="Xiao L."/>
            <person name="Anderson O.D."/>
            <person name="Ouyang S."/>
            <person name="Liang Y."/>
            <person name="Zimin A.V."/>
            <person name="Pertea G."/>
            <person name="Qi P."/>
            <person name="Bennetzen J.L."/>
            <person name="Dai X."/>
            <person name="Dawson M.W."/>
            <person name="Muller H.G."/>
            <person name="Kugler K."/>
            <person name="Rivarola-Duarte L."/>
            <person name="Spannagl M."/>
            <person name="Mayer K.F.X."/>
            <person name="Lu F.H."/>
            <person name="Bevan M.W."/>
            <person name="Leroy P."/>
            <person name="Li P."/>
            <person name="You F.M."/>
            <person name="Sun Q."/>
            <person name="Liu Z."/>
            <person name="Lyons E."/>
            <person name="Wicker T."/>
            <person name="Salzberg S.L."/>
            <person name="Devos K.M."/>
            <person name="Dvorak J."/>
        </authorList>
    </citation>
    <scope>NUCLEOTIDE SEQUENCE [LARGE SCALE GENOMIC DNA]</scope>
    <source>
        <strain evidence="2">cv. AL8/78</strain>
    </source>
</reference>
<dbReference type="EnsemblPlants" id="AET7Gv21030000.22">
    <property type="protein sequence ID" value="AET7Gv21030000.22"/>
    <property type="gene ID" value="AET7Gv21030000"/>
</dbReference>
<evidence type="ECO:0000313" key="3">
    <source>
        <dbReference type="Proteomes" id="UP000015105"/>
    </source>
</evidence>
<reference evidence="3" key="2">
    <citation type="journal article" date="2017" name="Nat. Plants">
        <title>The Aegilops tauschii genome reveals multiple impacts of transposons.</title>
        <authorList>
            <person name="Zhao G."/>
            <person name="Zou C."/>
            <person name="Li K."/>
            <person name="Wang K."/>
            <person name="Li T."/>
            <person name="Gao L."/>
            <person name="Zhang X."/>
            <person name="Wang H."/>
            <person name="Yang Z."/>
            <person name="Liu X."/>
            <person name="Jiang W."/>
            <person name="Mao L."/>
            <person name="Kong X."/>
            <person name="Jiao Y."/>
            <person name="Jia J."/>
        </authorList>
    </citation>
    <scope>NUCLEOTIDE SEQUENCE [LARGE SCALE GENOMIC DNA]</scope>
    <source>
        <strain evidence="3">cv. AL8/78</strain>
    </source>
</reference>
<protein>
    <recommendedName>
        <fullName evidence="4">FAR1 domain-containing protein</fullName>
    </recommendedName>
</protein>
<evidence type="ECO:0000256" key="1">
    <source>
        <dbReference type="SAM" id="MobiDB-lite"/>
    </source>
</evidence>
<dbReference type="PANTHER" id="PTHR47482:SF5">
    <property type="entry name" value="FAR1 DOMAIN-CONTAINING PROTEIN"/>
    <property type="match status" value="1"/>
</dbReference>